<evidence type="ECO:0000313" key="3">
    <source>
        <dbReference type="Proteomes" id="UP001220256"/>
    </source>
</evidence>
<evidence type="ECO:0000256" key="1">
    <source>
        <dbReference type="SAM" id="MobiDB-lite"/>
    </source>
</evidence>
<feature type="region of interest" description="Disordered" evidence="1">
    <location>
        <begin position="1"/>
        <end position="36"/>
    </location>
</feature>
<gene>
    <name evidence="2" type="ORF">N7505_002456</name>
</gene>
<accession>A0ABQ8X327</accession>
<evidence type="ECO:0000313" key="2">
    <source>
        <dbReference type="EMBL" id="KAJ5284476.1"/>
    </source>
</evidence>
<comment type="caution">
    <text evidence="2">The sequence shown here is derived from an EMBL/GenBank/DDBJ whole genome shotgun (WGS) entry which is preliminary data.</text>
</comment>
<proteinExistence type="predicted"/>
<dbReference type="EMBL" id="JAPVEB010000001">
    <property type="protein sequence ID" value="KAJ5284476.1"/>
    <property type="molecule type" value="Genomic_DNA"/>
</dbReference>
<organism evidence="2 3">
    <name type="scientific">Penicillium chrysogenum</name>
    <name type="common">Penicillium notatum</name>
    <dbReference type="NCBI Taxonomy" id="5076"/>
    <lineage>
        <taxon>Eukaryota</taxon>
        <taxon>Fungi</taxon>
        <taxon>Dikarya</taxon>
        <taxon>Ascomycota</taxon>
        <taxon>Pezizomycotina</taxon>
        <taxon>Eurotiomycetes</taxon>
        <taxon>Eurotiomycetidae</taxon>
        <taxon>Eurotiales</taxon>
        <taxon>Aspergillaceae</taxon>
        <taxon>Penicillium</taxon>
        <taxon>Penicillium chrysogenum species complex</taxon>
    </lineage>
</organism>
<keyword evidence="3" id="KW-1185">Reference proteome</keyword>
<feature type="compositionally biased region" description="Basic and acidic residues" evidence="1">
    <location>
        <begin position="17"/>
        <end position="32"/>
    </location>
</feature>
<sequence>MSYAERVDDLDATGHTSVERSPRQSFSEEHSKFGHGPVCRRNHLVYCTAGGMILAYSEGWKRFT</sequence>
<reference evidence="2 3" key="1">
    <citation type="journal article" date="2023" name="IMA Fungus">
        <title>Comparative genomic study of the Penicillium genus elucidates a diverse pangenome and 15 lateral gene transfer events.</title>
        <authorList>
            <person name="Petersen C."/>
            <person name="Sorensen T."/>
            <person name="Nielsen M.R."/>
            <person name="Sondergaard T.E."/>
            <person name="Sorensen J.L."/>
            <person name="Fitzpatrick D.A."/>
            <person name="Frisvad J.C."/>
            <person name="Nielsen K.L."/>
        </authorList>
    </citation>
    <scope>NUCLEOTIDE SEQUENCE [LARGE SCALE GENOMIC DNA]</scope>
    <source>
        <strain evidence="2 3">IBT 3361</strain>
    </source>
</reference>
<protein>
    <submittedName>
        <fullName evidence="2">Uncharacterized protein</fullName>
    </submittedName>
</protein>
<name>A0ABQ8X327_PENCH</name>
<dbReference type="Proteomes" id="UP001220256">
    <property type="component" value="Unassembled WGS sequence"/>
</dbReference>